<dbReference type="OMA" id="DNQKSYS"/>
<organism evidence="3">
    <name type="scientific">Schizophyllum commune (strain H4-8 / FGSC 9210)</name>
    <name type="common">Split gill fungus</name>
    <dbReference type="NCBI Taxonomy" id="578458"/>
    <lineage>
        <taxon>Eukaryota</taxon>
        <taxon>Fungi</taxon>
        <taxon>Dikarya</taxon>
        <taxon>Basidiomycota</taxon>
        <taxon>Agaricomycotina</taxon>
        <taxon>Agaricomycetes</taxon>
        <taxon>Agaricomycetidae</taxon>
        <taxon>Agaricales</taxon>
        <taxon>Schizophyllaceae</taxon>
        <taxon>Schizophyllum</taxon>
    </lineage>
</organism>
<dbReference type="KEGG" id="scm:SCHCO_02605614"/>
<dbReference type="OrthoDB" id="2348401at2759"/>
<dbReference type="HOGENOM" id="CLU_102617_3_0_1"/>
<name>D8PSP5_SCHCM</name>
<dbReference type="VEuPathDB" id="FungiDB:SCHCODRAFT_02605614"/>
<feature type="region of interest" description="Disordered" evidence="1">
    <location>
        <begin position="1"/>
        <end position="82"/>
    </location>
</feature>
<dbReference type="EMBL" id="GL377303">
    <property type="protein sequence ID" value="EFJ01175.1"/>
    <property type="molecule type" value="Genomic_DNA"/>
</dbReference>
<evidence type="ECO:0000313" key="3">
    <source>
        <dbReference type="Proteomes" id="UP000007431"/>
    </source>
</evidence>
<dbReference type="AlphaFoldDB" id="D8PSP5"/>
<dbReference type="GeneID" id="9596105"/>
<dbReference type="PIRSF" id="PIRSF002590">
    <property type="entry name" value="HSP9/HSP12_fun"/>
    <property type="match status" value="1"/>
</dbReference>
<feature type="compositionally biased region" description="Polar residues" evidence="1">
    <location>
        <begin position="39"/>
        <end position="65"/>
    </location>
</feature>
<accession>D8PSP5</accession>
<evidence type="ECO:0000313" key="2">
    <source>
        <dbReference type="EMBL" id="EFJ01175.1"/>
    </source>
</evidence>
<dbReference type="Proteomes" id="UP000007431">
    <property type="component" value="Unassembled WGS sequence"/>
</dbReference>
<protein>
    <recommendedName>
        <fullName evidence="4">Heat shock protein 9/12-domain-containing protein</fullName>
    </recommendedName>
</protein>
<gene>
    <name evidence="2" type="ORF">SCHCODRAFT_50615</name>
</gene>
<reference evidence="2 3" key="1">
    <citation type="journal article" date="2010" name="Nat. Biotechnol.">
        <title>Genome sequence of the model mushroom Schizophyllum commune.</title>
        <authorList>
            <person name="Ohm R.A."/>
            <person name="de Jong J.F."/>
            <person name="Lugones L.G."/>
            <person name="Aerts A."/>
            <person name="Kothe E."/>
            <person name="Stajich J.E."/>
            <person name="de Vries R.P."/>
            <person name="Record E."/>
            <person name="Levasseur A."/>
            <person name="Baker S.E."/>
            <person name="Bartholomew K.A."/>
            <person name="Coutinho P.M."/>
            <person name="Erdmann S."/>
            <person name="Fowler T.J."/>
            <person name="Gathman A.C."/>
            <person name="Lombard V."/>
            <person name="Henrissat B."/>
            <person name="Knabe N."/>
            <person name="Kuees U."/>
            <person name="Lilly W.W."/>
            <person name="Lindquist E."/>
            <person name="Lucas S."/>
            <person name="Magnuson J.K."/>
            <person name="Piumi F."/>
            <person name="Raudaskoski M."/>
            <person name="Salamov A."/>
            <person name="Schmutz J."/>
            <person name="Schwarze F.W.M.R."/>
            <person name="vanKuyk P.A."/>
            <person name="Horton J.S."/>
            <person name="Grigoriev I.V."/>
            <person name="Woesten H.A.B."/>
        </authorList>
    </citation>
    <scope>NUCLEOTIDE SEQUENCE [LARGE SCALE GENOMIC DNA]</scope>
    <source>
        <strain evidence="3">H4-8 / FGSC 9210</strain>
    </source>
</reference>
<dbReference type="InParanoid" id="D8PSP5"/>
<dbReference type="Gene3D" id="6.10.250.2440">
    <property type="match status" value="2"/>
</dbReference>
<dbReference type="RefSeq" id="XP_003036077.1">
    <property type="nucleotide sequence ID" value="XM_003036031.1"/>
</dbReference>
<evidence type="ECO:0000256" key="1">
    <source>
        <dbReference type="SAM" id="MobiDB-lite"/>
    </source>
</evidence>
<keyword evidence="3" id="KW-1185">Reference proteome</keyword>
<evidence type="ECO:0008006" key="4">
    <source>
        <dbReference type="Google" id="ProtNLM"/>
    </source>
</evidence>
<dbReference type="Pfam" id="PF04119">
    <property type="entry name" value="HSP9_HSP12"/>
    <property type="match status" value="1"/>
</dbReference>
<sequence>MSQAGRQDFTDKAAAAMKPDSQKTATEQVSDYAKGTADSLASTVQPNSEKSGTQRAGDSLSGNSNENEDSLLNKAKNAMGMN</sequence>
<dbReference type="eggNOG" id="ENOG502SDMM">
    <property type="taxonomic scope" value="Eukaryota"/>
</dbReference>
<proteinExistence type="predicted"/>
<dbReference type="InterPro" id="IPR007250">
    <property type="entry name" value="HSP9_HSP12"/>
</dbReference>